<sequence length="91" mass="9552">MTTFIPIAEDMQVLAVAGAQGDYEGGGDEGQDGKDDSTDGEEVVDSAIRSFSNSIDDDGAEPVPQTLPLPMNEEGTEPKEEEGYVGSGNRD</sequence>
<evidence type="ECO:0000313" key="3">
    <source>
        <dbReference type="Proteomes" id="UP000729402"/>
    </source>
</evidence>
<evidence type="ECO:0000256" key="1">
    <source>
        <dbReference type="SAM" id="MobiDB-lite"/>
    </source>
</evidence>
<evidence type="ECO:0000313" key="2">
    <source>
        <dbReference type="EMBL" id="KAG8076954.1"/>
    </source>
</evidence>
<accession>A0A8J5W4Z1</accession>
<name>A0A8J5W4Z1_ZIZPA</name>
<feature type="region of interest" description="Disordered" evidence="1">
    <location>
        <begin position="18"/>
        <end position="91"/>
    </location>
</feature>
<protein>
    <submittedName>
        <fullName evidence="2">Uncharacterized protein</fullName>
    </submittedName>
</protein>
<dbReference type="Proteomes" id="UP000729402">
    <property type="component" value="Unassembled WGS sequence"/>
</dbReference>
<organism evidence="2 3">
    <name type="scientific">Zizania palustris</name>
    <name type="common">Northern wild rice</name>
    <dbReference type="NCBI Taxonomy" id="103762"/>
    <lineage>
        <taxon>Eukaryota</taxon>
        <taxon>Viridiplantae</taxon>
        <taxon>Streptophyta</taxon>
        <taxon>Embryophyta</taxon>
        <taxon>Tracheophyta</taxon>
        <taxon>Spermatophyta</taxon>
        <taxon>Magnoliopsida</taxon>
        <taxon>Liliopsida</taxon>
        <taxon>Poales</taxon>
        <taxon>Poaceae</taxon>
        <taxon>BOP clade</taxon>
        <taxon>Oryzoideae</taxon>
        <taxon>Oryzeae</taxon>
        <taxon>Zizaniinae</taxon>
        <taxon>Zizania</taxon>
    </lineage>
</organism>
<gene>
    <name evidence="2" type="ORF">GUJ93_ZPchr0006g43979</name>
</gene>
<dbReference type="AlphaFoldDB" id="A0A8J5W4Z1"/>
<proteinExistence type="predicted"/>
<comment type="caution">
    <text evidence="2">The sequence shown here is derived from an EMBL/GenBank/DDBJ whole genome shotgun (WGS) entry which is preliminary data.</text>
</comment>
<keyword evidence="3" id="KW-1185">Reference proteome</keyword>
<reference evidence="2" key="2">
    <citation type="submission" date="2021-02" db="EMBL/GenBank/DDBJ databases">
        <authorList>
            <person name="Kimball J.A."/>
            <person name="Haas M.W."/>
            <person name="Macchietto M."/>
            <person name="Kono T."/>
            <person name="Duquette J."/>
            <person name="Shao M."/>
        </authorList>
    </citation>
    <scope>NUCLEOTIDE SEQUENCE</scope>
    <source>
        <tissue evidence="2">Fresh leaf tissue</tissue>
    </source>
</reference>
<reference evidence="2" key="1">
    <citation type="journal article" date="2021" name="bioRxiv">
        <title>Whole Genome Assembly and Annotation of Northern Wild Rice, Zizania palustris L., Supports a Whole Genome Duplication in the Zizania Genus.</title>
        <authorList>
            <person name="Haas M."/>
            <person name="Kono T."/>
            <person name="Macchietto M."/>
            <person name="Millas R."/>
            <person name="McGilp L."/>
            <person name="Shao M."/>
            <person name="Duquette J."/>
            <person name="Hirsch C.N."/>
            <person name="Kimball J."/>
        </authorList>
    </citation>
    <scope>NUCLEOTIDE SEQUENCE</scope>
    <source>
        <tissue evidence="2">Fresh leaf tissue</tissue>
    </source>
</reference>
<dbReference type="EMBL" id="JAAALK010000283">
    <property type="protein sequence ID" value="KAG8076954.1"/>
    <property type="molecule type" value="Genomic_DNA"/>
</dbReference>